<feature type="transmembrane region" description="Helical" evidence="8">
    <location>
        <begin position="51"/>
        <end position="69"/>
    </location>
</feature>
<accession>A0A7W6GLN0</accession>
<dbReference type="InterPro" id="IPR001851">
    <property type="entry name" value="ABC_transp_permease"/>
</dbReference>
<keyword evidence="10" id="KW-1185">Reference proteome</keyword>
<feature type="transmembrane region" description="Helical" evidence="8">
    <location>
        <begin position="219"/>
        <end position="238"/>
    </location>
</feature>
<gene>
    <name evidence="9" type="ORF">GGQ64_005142</name>
</gene>
<dbReference type="RefSeq" id="WP_183808073.1">
    <property type="nucleotide sequence ID" value="NZ_JACIEE010000014.1"/>
</dbReference>
<evidence type="ECO:0000256" key="6">
    <source>
        <dbReference type="ARBA" id="ARBA00022989"/>
    </source>
</evidence>
<feature type="transmembrane region" description="Helical" evidence="8">
    <location>
        <begin position="126"/>
        <end position="147"/>
    </location>
</feature>
<keyword evidence="7 8" id="KW-0472">Membrane</keyword>
<organism evidence="9 10">
    <name type="scientific">Mycoplana azooxidifex</name>
    <dbReference type="NCBI Taxonomy" id="1636188"/>
    <lineage>
        <taxon>Bacteria</taxon>
        <taxon>Pseudomonadati</taxon>
        <taxon>Pseudomonadota</taxon>
        <taxon>Alphaproteobacteria</taxon>
        <taxon>Hyphomicrobiales</taxon>
        <taxon>Rhizobiaceae</taxon>
        <taxon>Mycoplana</taxon>
    </lineage>
</organism>
<keyword evidence="2" id="KW-0813">Transport</keyword>
<evidence type="ECO:0000256" key="2">
    <source>
        <dbReference type="ARBA" id="ARBA00022448"/>
    </source>
</evidence>
<dbReference type="GO" id="GO:0022857">
    <property type="term" value="F:transmembrane transporter activity"/>
    <property type="evidence" value="ECO:0007669"/>
    <property type="project" value="InterPro"/>
</dbReference>
<evidence type="ECO:0000256" key="5">
    <source>
        <dbReference type="ARBA" id="ARBA00022692"/>
    </source>
</evidence>
<evidence type="ECO:0000256" key="7">
    <source>
        <dbReference type="ARBA" id="ARBA00023136"/>
    </source>
</evidence>
<keyword evidence="6 8" id="KW-1133">Transmembrane helix</keyword>
<evidence type="ECO:0000313" key="10">
    <source>
        <dbReference type="Proteomes" id="UP000574761"/>
    </source>
</evidence>
<keyword evidence="5 8" id="KW-0812">Transmembrane</keyword>
<proteinExistence type="predicted"/>
<evidence type="ECO:0000256" key="1">
    <source>
        <dbReference type="ARBA" id="ARBA00004651"/>
    </source>
</evidence>
<dbReference type="Proteomes" id="UP000574761">
    <property type="component" value="Unassembled WGS sequence"/>
</dbReference>
<evidence type="ECO:0000313" key="9">
    <source>
        <dbReference type="EMBL" id="MBB3979895.1"/>
    </source>
</evidence>
<dbReference type="Pfam" id="PF02653">
    <property type="entry name" value="BPD_transp_2"/>
    <property type="match status" value="1"/>
</dbReference>
<evidence type="ECO:0000256" key="4">
    <source>
        <dbReference type="ARBA" id="ARBA00022519"/>
    </source>
</evidence>
<dbReference type="PANTHER" id="PTHR32196">
    <property type="entry name" value="ABC TRANSPORTER PERMEASE PROTEIN YPHD-RELATED-RELATED"/>
    <property type="match status" value="1"/>
</dbReference>
<keyword evidence="4" id="KW-0997">Cell inner membrane</keyword>
<dbReference type="PANTHER" id="PTHR32196:SF21">
    <property type="entry name" value="ABC TRANSPORTER PERMEASE PROTEIN YPHD-RELATED"/>
    <property type="match status" value="1"/>
</dbReference>
<feature type="transmembrane region" description="Helical" evidence="8">
    <location>
        <begin position="167"/>
        <end position="187"/>
    </location>
</feature>
<protein>
    <submittedName>
        <fullName evidence="9">Ribose/xylose/arabinose/galactoside ABC-type transport system permease subunit</fullName>
    </submittedName>
</protein>
<dbReference type="GO" id="GO:0005886">
    <property type="term" value="C:plasma membrane"/>
    <property type="evidence" value="ECO:0007669"/>
    <property type="project" value="UniProtKB-SubCell"/>
</dbReference>
<name>A0A7W6GLN0_9HYPH</name>
<comment type="caution">
    <text evidence="9">The sequence shown here is derived from an EMBL/GenBank/DDBJ whole genome shotgun (WGS) entry which is preliminary data.</text>
</comment>
<evidence type="ECO:0000256" key="3">
    <source>
        <dbReference type="ARBA" id="ARBA00022475"/>
    </source>
</evidence>
<feature type="transmembrane region" description="Helical" evidence="8">
    <location>
        <begin position="99"/>
        <end position="119"/>
    </location>
</feature>
<reference evidence="9 10" key="1">
    <citation type="submission" date="2020-08" db="EMBL/GenBank/DDBJ databases">
        <title>Genomic Encyclopedia of Type Strains, Phase IV (KMG-IV): sequencing the most valuable type-strain genomes for metagenomic binning, comparative biology and taxonomic classification.</title>
        <authorList>
            <person name="Goeker M."/>
        </authorList>
    </citation>
    <scope>NUCLEOTIDE SEQUENCE [LARGE SCALE GENOMIC DNA]</scope>
    <source>
        <strain evidence="9 10">DSM 100211</strain>
    </source>
</reference>
<keyword evidence="3" id="KW-1003">Cell membrane</keyword>
<dbReference type="EMBL" id="JACIEE010000014">
    <property type="protein sequence ID" value="MBB3979895.1"/>
    <property type="molecule type" value="Genomic_DNA"/>
</dbReference>
<evidence type="ECO:0000256" key="8">
    <source>
        <dbReference type="SAM" id="Phobius"/>
    </source>
</evidence>
<feature type="transmembrane region" description="Helical" evidence="8">
    <location>
        <begin position="274"/>
        <end position="292"/>
    </location>
</feature>
<feature type="transmembrane region" description="Helical" evidence="8">
    <location>
        <begin position="76"/>
        <end position="93"/>
    </location>
</feature>
<comment type="subcellular location">
    <subcellularLocation>
        <location evidence="1">Cell membrane</location>
        <topology evidence="1">Multi-pass membrane protein</topology>
    </subcellularLocation>
</comment>
<sequence length="324" mass="33895">MSMTLSNAQTNRMTVFRFLRSYGQIAVLVILALILSLFTPRMFTEVNLMNLARQTSIIALVAAGQTLIILTGAIDLSVGAVLALCAVIFAGLLQSGYDLPVALAGALFVGALAGLVNGVMVARFRLASFVVTLATLSVAKGLTLLYTGASPIAITSEIALVFGQARWFGIPAPIWLAIGVYALLWFVMRATIFGRYVYAIGGNEEAAILAAVPVTRYKIYVFLLAGVLTGFAGVVLASRLGSAVPTAGDGMELVAITAVVLGGTSLLGGEGRIWATIVGAALLNLISNALNLLNVNSYYQAVATGCIVAIAVLADRYLRSSTRK</sequence>
<dbReference type="AlphaFoldDB" id="A0A7W6GLN0"/>
<dbReference type="CDD" id="cd06579">
    <property type="entry name" value="TM_PBP1_transp_AraH_like"/>
    <property type="match status" value="1"/>
</dbReference>
<feature type="transmembrane region" description="Helical" evidence="8">
    <location>
        <begin position="21"/>
        <end position="39"/>
    </location>
</feature>